<evidence type="ECO:0000313" key="2">
    <source>
        <dbReference type="EMBL" id="KAK4460123.1"/>
    </source>
</evidence>
<keyword evidence="3" id="KW-1185">Reference proteome</keyword>
<proteinExistence type="predicted"/>
<protein>
    <recommendedName>
        <fullName evidence="4">Heterokaryon incompatibility domain-containing protein</fullName>
    </recommendedName>
</protein>
<dbReference type="PANTHER" id="PTHR39596:SF2">
    <property type="entry name" value="HET DOMAIN PROTEIN (AFU_ORTHOLOGUE AFUA_1G17550)-RELATED"/>
    <property type="match status" value="1"/>
</dbReference>
<feature type="compositionally biased region" description="Basic and acidic residues" evidence="1">
    <location>
        <begin position="100"/>
        <end position="129"/>
    </location>
</feature>
<feature type="region of interest" description="Disordered" evidence="1">
    <location>
        <begin position="77"/>
        <end position="129"/>
    </location>
</feature>
<reference evidence="2" key="2">
    <citation type="submission" date="2023-06" db="EMBL/GenBank/DDBJ databases">
        <authorList>
            <consortium name="Lawrence Berkeley National Laboratory"/>
            <person name="Mondo S.J."/>
            <person name="Hensen N."/>
            <person name="Bonometti L."/>
            <person name="Westerberg I."/>
            <person name="Brannstrom I.O."/>
            <person name="Guillou S."/>
            <person name="Cros-Aarteil S."/>
            <person name="Calhoun S."/>
            <person name="Haridas S."/>
            <person name="Kuo A."/>
            <person name="Pangilinan J."/>
            <person name="Riley R."/>
            <person name="Labutti K."/>
            <person name="Andreopoulos B."/>
            <person name="Lipzen A."/>
            <person name="Chen C."/>
            <person name="Yanf M."/>
            <person name="Daum C."/>
            <person name="Ng V."/>
            <person name="Clum A."/>
            <person name="Steindorff A."/>
            <person name="Ohm R."/>
            <person name="Martin F."/>
            <person name="Silar P."/>
            <person name="Natvig D."/>
            <person name="Lalanne C."/>
            <person name="Gautier V."/>
            <person name="Ament-Velasquez S.L."/>
            <person name="Kruys A."/>
            <person name="Hutchinson M.I."/>
            <person name="Powell A.J."/>
            <person name="Barry K."/>
            <person name="Miller A.N."/>
            <person name="Grigoriev I.V."/>
            <person name="Debuchy R."/>
            <person name="Gladieux P."/>
            <person name="Thoren M.H."/>
            <person name="Johannesson H."/>
        </authorList>
    </citation>
    <scope>NUCLEOTIDE SEQUENCE</scope>
    <source>
        <strain evidence="2">PSN324</strain>
    </source>
</reference>
<evidence type="ECO:0000256" key="1">
    <source>
        <dbReference type="SAM" id="MobiDB-lite"/>
    </source>
</evidence>
<name>A0AAV9HK90_9PEZI</name>
<accession>A0AAV9HK90</accession>
<comment type="caution">
    <text evidence="2">The sequence shown here is derived from an EMBL/GenBank/DDBJ whole genome shotgun (WGS) entry which is preliminary data.</text>
</comment>
<evidence type="ECO:0000313" key="3">
    <source>
        <dbReference type="Proteomes" id="UP001321749"/>
    </source>
</evidence>
<dbReference type="EMBL" id="MU865019">
    <property type="protein sequence ID" value="KAK4460123.1"/>
    <property type="molecule type" value="Genomic_DNA"/>
</dbReference>
<dbReference type="PANTHER" id="PTHR39596">
    <property type="match status" value="1"/>
</dbReference>
<reference evidence="2" key="1">
    <citation type="journal article" date="2023" name="Mol. Phylogenet. Evol.">
        <title>Genome-scale phylogeny and comparative genomics of the fungal order Sordariales.</title>
        <authorList>
            <person name="Hensen N."/>
            <person name="Bonometti L."/>
            <person name="Westerberg I."/>
            <person name="Brannstrom I.O."/>
            <person name="Guillou S."/>
            <person name="Cros-Aarteil S."/>
            <person name="Calhoun S."/>
            <person name="Haridas S."/>
            <person name="Kuo A."/>
            <person name="Mondo S."/>
            <person name="Pangilinan J."/>
            <person name="Riley R."/>
            <person name="LaButti K."/>
            <person name="Andreopoulos B."/>
            <person name="Lipzen A."/>
            <person name="Chen C."/>
            <person name="Yan M."/>
            <person name="Daum C."/>
            <person name="Ng V."/>
            <person name="Clum A."/>
            <person name="Steindorff A."/>
            <person name="Ohm R.A."/>
            <person name="Martin F."/>
            <person name="Silar P."/>
            <person name="Natvig D.O."/>
            <person name="Lalanne C."/>
            <person name="Gautier V."/>
            <person name="Ament-Velasquez S.L."/>
            <person name="Kruys A."/>
            <person name="Hutchinson M.I."/>
            <person name="Powell A.J."/>
            <person name="Barry K."/>
            <person name="Miller A.N."/>
            <person name="Grigoriev I.V."/>
            <person name="Debuchy R."/>
            <person name="Gladieux P."/>
            <person name="Hiltunen Thoren M."/>
            <person name="Johannesson H."/>
        </authorList>
    </citation>
    <scope>NUCLEOTIDE SEQUENCE</scope>
    <source>
        <strain evidence="2">PSN324</strain>
    </source>
</reference>
<feature type="region of interest" description="Disordered" evidence="1">
    <location>
        <begin position="826"/>
        <end position="846"/>
    </location>
</feature>
<gene>
    <name evidence="2" type="ORF">QBC42DRAFT_333427</name>
</gene>
<evidence type="ECO:0008006" key="4">
    <source>
        <dbReference type="Google" id="ProtNLM"/>
    </source>
</evidence>
<sequence>GDRKWDLGSFLSYPSRVGLSQTAVTLDIVPNSSAPLNSDTNPDISSLPLERQQALYTTWLYIGLIAEFLGINEEKKEKEKKDGDEDDSEKGGQGDNVDDGDGKENAKGGKEGGNDDKDSRDSKNSDDKTVDPAKRVAYLAECLSLTSQLVSAAPQGFSPSLKLGICALAECLSFKLRHSKGFMGLGGRKPVIDFSWKKNFFVKDSAARKHMLRNGWCRSDLSRANATYGRLQTLYYLSLMDRKIAGRDHGSCGEDTGCVAGQIVDTTYRLSHDPDKEAPCSCEELEVDLAAVNEVLTDEKMSSFPVLSVEFPDDKDPGKVALKVEAAREGVEYVAISHVWADGLGNTRANTLQTCQVARLGRLVKGIEDGVNAARDPETPPVRYRIWIDSLCVPVAPRPEDAPDPERLRIYNLALGRMKDVYIKSAHVLVLDRTLMSYESGRMHQAEILLRIFASSQWMRRLWCLQEGVFARSLYFQFLDGPVNAQAQMSSLENMAKVDFRCRHIIGDLLSEFNRLDNAIYQQRPRHHDFFLAIQSALNYRAVTVDSDEPLCIATLFGLDVAAILNAPRKLEPRMKLIWQMIQSEVGRLPALIIFRNDATLSDPGWGWAPRSFLRSGEVVNRTGYSSLGYIYDYTKDFVATKIPEAEIVPGKGLAVRLPGMVLEHVPLSGKPTRAWDALISGNGEPTVYFHHESEGSWLKMTDWDAMFGGAHSGTSRQPLAPSDKAGSGFSSIVEDAPGPTILIRSESSDKQVGSLCLLAHPTTPLPPSSALSSSSPPTRVRWIRKVVVNPLPPAEALMSTVLYSIAQSVAASAEGQALTQTLVAHTPSTDTGGTPAALAGGSSDERSSEIFQTTKEALKSLLKEAIDEAWTSIPGFPEAVEKLMGEGMKEYLWAGAVMRYSHTRIARNVGGEKIEEGVQWIVD</sequence>
<organism evidence="2 3">
    <name type="scientific">Cladorrhinum samala</name>
    <dbReference type="NCBI Taxonomy" id="585594"/>
    <lineage>
        <taxon>Eukaryota</taxon>
        <taxon>Fungi</taxon>
        <taxon>Dikarya</taxon>
        <taxon>Ascomycota</taxon>
        <taxon>Pezizomycotina</taxon>
        <taxon>Sordariomycetes</taxon>
        <taxon>Sordariomycetidae</taxon>
        <taxon>Sordariales</taxon>
        <taxon>Podosporaceae</taxon>
        <taxon>Cladorrhinum</taxon>
    </lineage>
</organism>
<feature type="non-terminal residue" evidence="2">
    <location>
        <position position="1"/>
    </location>
</feature>
<dbReference type="Proteomes" id="UP001321749">
    <property type="component" value="Unassembled WGS sequence"/>
</dbReference>
<dbReference type="AlphaFoldDB" id="A0AAV9HK90"/>